<gene>
    <name evidence="1" type="ORF">AS180_20355</name>
</gene>
<dbReference type="RefSeq" id="WP_025908632.1">
    <property type="nucleotide sequence ID" value="NZ_KQ758727.1"/>
</dbReference>
<accession>A0A0V8JGC2</accession>
<sequence length="92" mass="10491">MEDKFDLILTAIKELSSEVSAIKSDVHLLKEGQERIEKRLDSIDNKIAGIPDSYENLENFVGKQQRIIDELSARSVEHGVEIKTLNKIVRNQ</sequence>
<protein>
    <submittedName>
        <fullName evidence="1">Uncharacterized protein</fullName>
    </submittedName>
</protein>
<keyword evidence="2" id="KW-1185">Reference proteome</keyword>
<evidence type="ECO:0000313" key="1">
    <source>
        <dbReference type="EMBL" id="KSU86126.1"/>
    </source>
</evidence>
<dbReference type="EMBL" id="LNQP01000113">
    <property type="protein sequence ID" value="KSU86126.1"/>
    <property type="molecule type" value="Genomic_DNA"/>
</dbReference>
<dbReference type="AlphaFoldDB" id="A0A0V8JGC2"/>
<organism evidence="1 2">
    <name type="scientific">Priestia veravalensis</name>
    <dbReference type="NCBI Taxonomy" id="1414648"/>
    <lineage>
        <taxon>Bacteria</taxon>
        <taxon>Bacillati</taxon>
        <taxon>Bacillota</taxon>
        <taxon>Bacilli</taxon>
        <taxon>Bacillales</taxon>
        <taxon>Bacillaceae</taxon>
        <taxon>Priestia</taxon>
    </lineage>
</organism>
<dbReference type="Proteomes" id="UP000053681">
    <property type="component" value="Unassembled WGS sequence"/>
</dbReference>
<proteinExistence type="predicted"/>
<evidence type="ECO:0000313" key="2">
    <source>
        <dbReference type="Proteomes" id="UP000053681"/>
    </source>
</evidence>
<name>A0A0V8JGC2_9BACI</name>
<comment type="caution">
    <text evidence="1">The sequence shown here is derived from an EMBL/GenBank/DDBJ whole genome shotgun (WGS) entry which is preliminary data.</text>
</comment>
<dbReference type="Gene3D" id="1.20.5.170">
    <property type="match status" value="1"/>
</dbReference>
<reference evidence="1 2" key="1">
    <citation type="submission" date="2015-11" db="EMBL/GenBank/DDBJ databases">
        <title>Bacillus caseinolyticus sp nov.</title>
        <authorList>
            <person name="Dastager S.G."/>
            <person name="Mawlankar R."/>
        </authorList>
    </citation>
    <scope>NUCLEOTIDE SEQUENCE [LARGE SCALE GENOMIC DNA]</scope>
    <source>
        <strain evidence="1 2">SGD-V-76</strain>
    </source>
</reference>